<dbReference type="OrthoDB" id="9815676at2"/>
<dbReference type="InterPro" id="IPR036388">
    <property type="entry name" value="WH-like_DNA-bd_sf"/>
</dbReference>
<organism evidence="6 7">
    <name type="scientific">Bacterioplanes sanyensis</name>
    <dbReference type="NCBI Taxonomy" id="1249553"/>
    <lineage>
        <taxon>Bacteria</taxon>
        <taxon>Pseudomonadati</taxon>
        <taxon>Pseudomonadota</taxon>
        <taxon>Gammaproteobacteria</taxon>
        <taxon>Oceanospirillales</taxon>
        <taxon>Oceanospirillaceae</taxon>
        <taxon>Bacterioplanes</taxon>
    </lineage>
</organism>
<evidence type="ECO:0000256" key="4">
    <source>
        <dbReference type="ARBA" id="ARBA00023163"/>
    </source>
</evidence>
<protein>
    <submittedName>
        <fullName evidence="6">LysR family transcriptional regulator</fullName>
    </submittedName>
</protein>
<dbReference type="PROSITE" id="PS50931">
    <property type="entry name" value="HTH_LYSR"/>
    <property type="match status" value="1"/>
</dbReference>
<dbReference type="GO" id="GO:0006351">
    <property type="term" value="P:DNA-templated transcription"/>
    <property type="evidence" value="ECO:0007669"/>
    <property type="project" value="TreeGrafter"/>
</dbReference>
<evidence type="ECO:0000313" key="7">
    <source>
        <dbReference type="Proteomes" id="UP000202440"/>
    </source>
</evidence>
<dbReference type="FunFam" id="1.10.10.10:FF:000001">
    <property type="entry name" value="LysR family transcriptional regulator"/>
    <property type="match status" value="1"/>
</dbReference>
<evidence type="ECO:0000256" key="1">
    <source>
        <dbReference type="ARBA" id="ARBA00009437"/>
    </source>
</evidence>
<dbReference type="InterPro" id="IPR036390">
    <property type="entry name" value="WH_DNA-bd_sf"/>
</dbReference>
<dbReference type="Pfam" id="PF00126">
    <property type="entry name" value="HTH_1"/>
    <property type="match status" value="1"/>
</dbReference>
<dbReference type="Proteomes" id="UP000202440">
    <property type="component" value="Chromosome"/>
</dbReference>
<dbReference type="SUPFAM" id="SSF53850">
    <property type="entry name" value="Periplasmic binding protein-like II"/>
    <property type="match status" value="1"/>
</dbReference>
<evidence type="ECO:0000313" key="6">
    <source>
        <dbReference type="EMBL" id="ASP38335.1"/>
    </source>
</evidence>
<dbReference type="GO" id="GO:0043565">
    <property type="term" value="F:sequence-specific DNA binding"/>
    <property type="evidence" value="ECO:0007669"/>
    <property type="project" value="TreeGrafter"/>
</dbReference>
<dbReference type="Gene3D" id="3.40.190.290">
    <property type="match status" value="1"/>
</dbReference>
<reference evidence="6 7" key="1">
    <citation type="submission" date="2017-07" db="EMBL/GenBank/DDBJ databases">
        <title>Annotated genome sequence of Bacterioplanes sanyensis isolated from Red Sea.</title>
        <authorList>
            <person name="Rehman Z.U."/>
        </authorList>
    </citation>
    <scope>NUCLEOTIDE SEQUENCE [LARGE SCALE GENOMIC DNA]</scope>
    <source>
        <strain evidence="6 7">NV9</strain>
    </source>
</reference>
<dbReference type="Gene3D" id="1.10.10.10">
    <property type="entry name" value="Winged helix-like DNA-binding domain superfamily/Winged helix DNA-binding domain"/>
    <property type="match status" value="1"/>
</dbReference>
<dbReference type="GO" id="GO:0003700">
    <property type="term" value="F:DNA-binding transcription factor activity"/>
    <property type="evidence" value="ECO:0007669"/>
    <property type="project" value="InterPro"/>
</dbReference>
<proteinExistence type="inferred from homology"/>
<keyword evidence="2" id="KW-0805">Transcription regulation</keyword>
<keyword evidence="3" id="KW-0238">DNA-binding</keyword>
<dbReference type="KEGG" id="bsan:CHH28_06415"/>
<dbReference type="Pfam" id="PF03466">
    <property type="entry name" value="LysR_substrate"/>
    <property type="match status" value="1"/>
</dbReference>
<accession>A0A222FGZ9</accession>
<dbReference type="PANTHER" id="PTHR30537:SF66">
    <property type="entry name" value="IRON-REGULATED VIRULENCE REGULATORY PROTEIN IRGB"/>
    <property type="match status" value="1"/>
</dbReference>
<dbReference type="EMBL" id="CP022530">
    <property type="protein sequence ID" value="ASP38335.1"/>
    <property type="molecule type" value="Genomic_DNA"/>
</dbReference>
<keyword evidence="7" id="KW-1185">Reference proteome</keyword>
<dbReference type="CDD" id="cd08422">
    <property type="entry name" value="PBP2_CrgA_like"/>
    <property type="match status" value="1"/>
</dbReference>
<dbReference type="SUPFAM" id="SSF46785">
    <property type="entry name" value="Winged helix' DNA-binding domain"/>
    <property type="match status" value="1"/>
</dbReference>
<dbReference type="AlphaFoldDB" id="A0A222FGZ9"/>
<gene>
    <name evidence="6" type="ORF">CHH28_06415</name>
</gene>
<dbReference type="InterPro" id="IPR000847">
    <property type="entry name" value="LysR_HTH_N"/>
</dbReference>
<evidence type="ECO:0000256" key="2">
    <source>
        <dbReference type="ARBA" id="ARBA00023015"/>
    </source>
</evidence>
<sequence>MFSINEHRRLPYQMLVFGEVVRQGSFTAAAEALGHTKSAVSTYVSQLESHLAVQLLNRSTRKLTLTEAGQRVYQRSLQLTSAINDVLDDIDALLGEPQGRIAVTAPHAFEATLITPVIEQLCRTYPKLLPDMHYSDERLDILTHNLDMAISVGELADSRYRVIALGQLLPVLVAAPSYLAGNACNSAAVLSQHRLIQLPWQQQASIHHGQHSVAFHSDNMLKTNTVSSAIQYARHGLGIALLPARFVREELQRGELQPVLPLYSGEQRTVYAVHRYQTTMPLALQVMVKQLQQAFANSDSEPAG</sequence>
<name>A0A222FGZ9_9GAMM</name>
<dbReference type="PANTHER" id="PTHR30537">
    <property type="entry name" value="HTH-TYPE TRANSCRIPTIONAL REGULATOR"/>
    <property type="match status" value="1"/>
</dbReference>
<keyword evidence="4" id="KW-0804">Transcription</keyword>
<dbReference type="RefSeq" id="WP_094059531.1">
    <property type="nucleotide sequence ID" value="NZ_CP022530.1"/>
</dbReference>
<dbReference type="InterPro" id="IPR005119">
    <property type="entry name" value="LysR_subst-bd"/>
</dbReference>
<feature type="domain" description="HTH lysR-type" evidence="5">
    <location>
        <begin position="13"/>
        <end position="66"/>
    </location>
</feature>
<comment type="similarity">
    <text evidence="1">Belongs to the LysR transcriptional regulatory family.</text>
</comment>
<evidence type="ECO:0000259" key="5">
    <source>
        <dbReference type="PROSITE" id="PS50931"/>
    </source>
</evidence>
<evidence type="ECO:0000256" key="3">
    <source>
        <dbReference type="ARBA" id="ARBA00023125"/>
    </source>
</evidence>
<dbReference type="InterPro" id="IPR058163">
    <property type="entry name" value="LysR-type_TF_proteobact-type"/>
</dbReference>